<proteinExistence type="predicted"/>
<dbReference type="RefSeq" id="WP_022068199.1">
    <property type="nucleotide sequence ID" value="NZ_BAABXN010000001.1"/>
</dbReference>
<name>A0ABV2M455_9FIRM</name>
<protein>
    <submittedName>
        <fullName evidence="1">Uncharacterized protein</fullName>
    </submittedName>
</protein>
<evidence type="ECO:0000313" key="1">
    <source>
        <dbReference type="EMBL" id="MET3751245.1"/>
    </source>
</evidence>
<comment type="caution">
    <text evidence="1">The sequence shown here is derived from an EMBL/GenBank/DDBJ whole genome shotgun (WGS) entry which is preliminary data.</text>
</comment>
<dbReference type="Proteomes" id="UP001549106">
    <property type="component" value="Unassembled WGS sequence"/>
</dbReference>
<accession>A0ABV2M455</accession>
<evidence type="ECO:0000313" key="2">
    <source>
        <dbReference type="Proteomes" id="UP001549106"/>
    </source>
</evidence>
<organism evidence="1 2">
    <name type="scientific">Blautia caecimuris</name>
    <dbReference type="NCBI Taxonomy" id="1796615"/>
    <lineage>
        <taxon>Bacteria</taxon>
        <taxon>Bacillati</taxon>
        <taxon>Bacillota</taxon>
        <taxon>Clostridia</taxon>
        <taxon>Lachnospirales</taxon>
        <taxon>Lachnospiraceae</taxon>
        <taxon>Blautia</taxon>
    </lineage>
</organism>
<dbReference type="EMBL" id="JBEPMJ010000019">
    <property type="protein sequence ID" value="MET3751245.1"/>
    <property type="molecule type" value="Genomic_DNA"/>
</dbReference>
<reference evidence="1 2" key="1">
    <citation type="submission" date="2024-06" db="EMBL/GenBank/DDBJ databases">
        <title>Genomic Encyclopedia of Type Strains, Phase IV (KMG-IV): sequencing the most valuable type-strain genomes for metagenomic binning, comparative biology and taxonomic classification.</title>
        <authorList>
            <person name="Goeker M."/>
        </authorList>
    </citation>
    <scope>NUCLEOTIDE SEQUENCE [LARGE SCALE GENOMIC DNA]</scope>
    <source>
        <strain evidence="1 2">DSM 29492</strain>
    </source>
</reference>
<gene>
    <name evidence="1" type="ORF">ABID24_002503</name>
</gene>
<sequence>MIDYEEELKKFEPCLDVREAEGAIYDRELTDILDVLQEVLREAKSNRRVK</sequence>
<keyword evidence="2" id="KW-1185">Reference proteome</keyword>